<dbReference type="STRING" id="431595.K3X4T0"/>
<feature type="compositionally biased region" description="Low complexity" evidence="2">
    <location>
        <begin position="15"/>
        <end position="28"/>
    </location>
</feature>
<proteinExistence type="predicted"/>
<dbReference type="PROSITE" id="PS51253">
    <property type="entry name" value="HTH_CENPB"/>
    <property type="match status" value="1"/>
</dbReference>
<dbReference type="Pfam" id="PF03184">
    <property type="entry name" value="DDE_1"/>
    <property type="match status" value="1"/>
</dbReference>
<evidence type="ECO:0000259" key="3">
    <source>
        <dbReference type="PROSITE" id="PS51253"/>
    </source>
</evidence>
<dbReference type="VEuPathDB" id="FungiDB:PYU1_G012203"/>
<evidence type="ECO:0000256" key="2">
    <source>
        <dbReference type="SAM" id="MobiDB-lite"/>
    </source>
</evidence>
<dbReference type="InterPro" id="IPR050863">
    <property type="entry name" value="CenT-Element_Derived"/>
</dbReference>
<dbReference type="InterPro" id="IPR009057">
    <property type="entry name" value="Homeodomain-like_sf"/>
</dbReference>
<dbReference type="OMA" id="KFSQVKM"/>
<dbReference type="Gene3D" id="1.10.10.60">
    <property type="entry name" value="Homeodomain-like"/>
    <property type="match status" value="2"/>
</dbReference>
<name>K3X4T0_GLOUD</name>
<dbReference type="InterPro" id="IPR006600">
    <property type="entry name" value="HTH_CenpB_DNA-bd_dom"/>
</dbReference>
<keyword evidence="5" id="KW-1185">Reference proteome</keyword>
<feature type="region of interest" description="Disordered" evidence="2">
    <location>
        <begin position="1"/>
        <end position="45"/>
    </location>
</feature>
<dbReference type="EnsemblProtists" id="PYU1_T012229">
    <property type="protein sequence ID" value="PYU1_T012229"/>
    <property type="gene ID" value="PYU1_G012203"/>
</dbReference>
<dbReference type="GO" id="GO:0005634">
    <property type="term" value="C:nucleus"/>
    <property type="evidence" value="ECO:0007669"/>
    <property type="project" value="TreeGrafter"/>
</dbReference>
<reference evidence="4" key="3">
    <citation type="submission" date="2015-02" db="UniProtKB">
        <authorList>
            <consortium name="EnsemblProtists"/>
        </authorList>
    </citation>
    <scope>IDENTIFICATION</scope>
    <source>
        <strain evidence="4">DAOM BR144</strain>
    </source>
</reference>
<reference evidence="5" key="2">
    <citation type="submission" date="2010-04" db="EMBL/GenBank/DDBJ databases">
        <authorList>
            <person name="Buell R."/>
            <person name="Hamilton J."/>
            <person name="Hostetler J."/>
        </authorList>
    </citation>
    <scope>NUCLEOTIDE SEQUENCE [LARGE SCALE GENOMIC DNA]</scope>
    <source>
        <strain evidence="5">DAOM:BR144</strain>
    </source>
</reference>
<dbReference type="HOGENOM" id="CLU_476103_0_0_1"/>
<reference evidence="5" key="1">
    <citation type="journal article" date="2010" name="Genome Biol.">
        <title>Genome sequence of the necrotrophic plant pathogen Pythium ultimum reveals original pathogenicity mechanisms and effector repertoire.</title>
        <authorList>
            <person name="Levesque C.A."/>
            <person name="Brouwer H."/>
            <person name="Cano L."/>
            <person name="Hamilton J.P."/>
            <person name="Holt C."/>
            <person name="Huitema E."/>
            <person name="Raffaele S."/>
            <person name="Robideau G.P."/>
            <person name="Thines M."/>
            <person name="Win J."/>
            <person name="Zerillo M.M."/>
            <person name="Beakes G.W."/>
            <person name="Boore J.L."/>
            <person name="Busam D."/>
            <person name="Dumas B."/>
            <person name="Ferriera S."/>
            <person name="Fuerstenberg S.I."/>
            <person name="Gachon C.M."/>
            <person name="Gaulin E."/>
            <person name="Govers F."/>
            <person name="Grenville-Briggs L."/>
            <person name="Horner N."/>
            <person name="Hostetler J."/>
            <person name="Jiang R.H."/>
            <person name="Johnson J."/>
            <person name="Krajaejun T."/>
            <person name="Lin H."/>
            <person name="Meijer H.J."/>
            <person name="Moore B."/>
            <person name="Morris P."/>
            <person name="Phuntmart V."/>
            <person name="Puiu D."/>
            <person name="Shetty J."/>
            <person name="Stajich J.E."/>
            <person name="Tripathy S."/>
            <person name="Wawra S."/>
            <person name="van West P."/>
            <person name="Whitty B.R."/>
            <person name="Coutinho P.M."/>
            <person name="Henrissat B."/>
            <person name="Martin F."/>
            <person name="Thomas P.D."/>
            <person name="Tyler B.M."/>
            <person name="De Vries R.P."/>
            <person name="Kamoun S."/>
            <person name="Yandell M."/>
            <person name="Tisserat N."/>
            <person name="Buell C.R."/>
        </authorList>
    </citation>
    <scope>NUCLEOTIDE SEQUENCE</scope>
    <source>
        <strain evidence="5">DAOM:BR144</strain>
    </source>
</reference>
<organism evidence="4 5">
    <name type="scientific">Globisporangium ultimum (strain ATCC 200006 / CBS 805.95 / DAOM BR144)</name>
    <name type="common">Pythium ultimum</name>
    <dbReference type="NCBI Taxonomy" id="431595"/>
    <lineage>
        <taxon>Eukaryota</taxon>
        <taxon>Sar</taxon>
        <taxon>Stramenopiles</taxon>
        <taxon>Oomycota</taxon>
        <taxon>Peronosporomycetes</taxon>
        <taxon>Pythiales</taxon>
        <taxon>Pythiaceae</taxon>
        <taxon>Globisporangium</taxon>
    </lineage>
</organism>
<sequence length="573" mass="61672">MKRKSPPPGNDEGLAASSAVPSAPDAFASPPPPPAAKKKRVTQPVGNLTNAQKRLLCVKFSQVKMTQQELCVWAKEEFGLVNLPHQSTISKILARTSELTSMTSKDLSARRKGLVTCPELDTALCNWVLYARQNNKKLSGDMIKEKARQLAVTLGLGSKMTFSNGWLGGFKKRHNIRLGGGAATAVPHPQHNASSPHSLVATLPTSTTAIGLGGVAAIRGSLPNPGDATAFDAASVDQFAAMSATLASTSPTAAAIAAAAAISNSVRELQEICKMYHPTDIFTMSETGLYYALSPEKPASGGRGARQAATAKNYEKERLTIALAANAEGSERLEPFFIGTTKLPKEVLQTGGGLGGNAGVGGGASAGSLLLLDGDEPSVPFQYQDNPKAWMTPVLFQEWIGSFDTKLRDTQRTILLLIPQAPSHICIGLELTNIRVEMLPPPPSTTSSALATLQSPYQPFESGIFAAFKRRYRRHHMHHALDRFEAGVGGDLYKLDLVQAMRWVRDCWMHMVPASLLKHFWDRTELITPPVPAAKPSPQTFHAMEELELRMESDICDTVAALQVARPMTSTSF</sequence>
<dbReference type="AlphaFoldDB" id="K3X4T0"/>
<protein>
    <recommendedName>
        <fullName evidence="3">HTH CENPB-type domain-containing protein</fullName>
    </recommendedName>
</protein>
<dbReference type="Proteomes" id="UP000019132">
    <property type="component" value="Unassembled WGS sequence"/>
</dbReference>
<accession>K3X4T0</accession>
<feature type="domain" description="HTH CENPB-type" evidence="3">
    <location>
        <begin position="108"/>
        <end position="180"/>
    </location>
</feature>
<dbReference type="Pfam" id="PF03221">
    <property type="entry name" value="HTH_Tnp_Tc5"/>
    <property type="match status" value="1"/>
</dbReference>
<dbReference type="PANTHER" id="PTHR19303">
    <property type="entry name" value="TRANSPOSON"/>
    <property type="match status" value="1"/>
</dbReference>
<dbReference type="InParanoid" id="K3X4T0"/>
<keyword evidence="1" id="KW-0238">DNA-binding</keyword>
<dbReference type="SUPFAM" id="SSF46689">
    <property type="entry name" value="Homeodomain-like"/>
    <property type="match status" value="1"/>
</dbReference>
<dbReference type="InterPro" id="IPR004875">
    <property type="entry name" value="DDE_SF_endonuclease_dom"/>
</dbReference>
<dbReference type="eggNOG" id="KOG3105">
    <property type="taxonomic scope" value="Eukaryota"/>
</dbReference>
<evidence type="ECO:0000313" key="5">
    <source>
        <dbReference type="Proteomes" id="UP000019132"/>
    </source>
</evidence>
<dbReference type="PANTHER" id="PTHR19303:SF73">
    <property type="entry name" value="PROTEIN PDC2"/>
    <property type="match status" value="1"/>
</dbReference>
<dbReference type="GO" id="GO:0003677">
    <property type="term" value="F:DNA binding"/>
    <property type="evidence" value="ECO:0007669"/>
    <property type="project" value="UniProtKB-KW"/>
</dbReference>
<dbReference type="SMART" id="SM00674">
    <property type="entry name" value="CENPB"/>
    <property type="match status" value="1"/>
</dbReference>
<evidence type="ECO:0000256" key="1">
    <source>
        <dbReference type="ARBA" id="ARBA00023125"/>
    </source>
</evidence>
<dbReference type="EMBL" id="GL376601">
    <property type="status" value="NOT_ANNOTATED_CDS"/>
    <property type="molecule type" value="Genomic_DNA"/>
</dbReference>
<evidence type="ECO:0000313" key="4">
    <source>
        <dbReference type="EnsemblProtists" id="PYU1_T012229"/>
    </source>
</evidence>